<sequence length="224" mass="26028">MGCCSSSPAQFQQRKSPALKYRSSYRKGERDLANVIAGKKGPCDDYSFMKYTNRISDIVEASKALVPLYERVRHHYECGLPVNDPVMVAFYYSFYGMLIFSYAQKARYALDNLRRDYEAFFTDSRWKVDPRVDERKKMATRQFFQIDELYQNIIDILEKSTGPKFEEIELAIRDQVGSAMEIEAHFNRYKNKRVRKEDVEEIKPIAAPAPRLALALEASEDTTL</sequence>
<reference evidence="2" key="1">
    <citation type="submission" date="2010-08" db="EMBL/GenBank/DDBJ databases">
        <authorList>
            <consortium name="Caenorhabditis japonica Sequencing Consortium"/>
            <person name="Wilson R.K."/>
        </authorList>
    </citation>
    <scope>NUCLEOTIDE SEQUENCE [LARGE SCALE GENOMIC DNA]</scope>
    <source>
        <strain evidence="2">DF5081</strain>
    </source>
</reference>
<protein>
    <submittedName>
        <fullName evidence="1">Uncharacterized protein</fullName>
    </submittedName>
</protein>
<dbReference type="EnsemblMetazoa" id="CJA18368.1">
    <property type="protein sequence ID" value="CJA18368.1"/>
    <property type="gene ID" value="WBGene00137571"/>
</dbReference>
<reference evidence="1" key="2">
    <citation type="submission" date="2022-06" db="UniProtKB">
        <authorList>
            <consortium name="EnsemblMetazoa"/>
        </authorList>
    </citation>
    <scope>IDENTIFICATION</scope>
    <source>
        <strain evidence="1">DF5081</strain>
    </source>
</reference>
<name>A0A8R1I1V9_CAEJA</name>
<evidence type="ECO:0000313" key="2">
    <source>
        <dbReference type="Proteomes" id="UP000005237"/>
    </source>
</evidence>
<accession>A0A8R1I1V9</accession>
<keyword evidence="2" id="KW-1185">Reference proteome</keyword>
<evidence type="ECO:0000313" key="1">
    <source>
        <dbReference type="EnsemblMetazoa" id="CJA18368.1"/>
    </source>
</evidence>
<dbReference type="AlphaFoldDB" id="A0A8R1I1V9"/>
<organism evidence="1 2">
    <name type="scientific">Caenorhabditis japonica</name>
    <dbReference type="NCBI Taxonomy" id="281687"/>
    <lineage>
        <taxon>Eukaryota</taxon>
        <taxon>Metazoa</taxon>
        <taxon>Ecdysozoa</taxon>
        <taxon>Nematoda</taxon>
        <taxon>Chromadorea</taxon>
        <taxon>Rhabditida</taxon>
        <taxon>Rhabditina</taxon>
        <taxon>Rhabditomorpha</taxon>
        <taxon>Rhabditoidea</taxon>
        <taxon>Rhabditidae</taxon>
        <taxon>Peloderinae</taxon>
        <taxon>Caenorhabditis</taxon>
    </lineage>
</organism>
<dbReference type="Proteomes" id="UP000005237">
    <property type="component" value="Unassembled WGS sequence"/>
</dbReference>
<proteinExistence type="predicted"/>